<dbReference type="Gene3D" id="2.60.60.20">
    <property type="entry name" value="PLAT/LH2 domain"/>
    <property type="match status" value="1"/>
</dbReference>
<gene>
    <name evidence="4" type="ORF">FJT64_007488</name>
</gene>
<sequence>MASTLGVPLQVRVHTADRKGAGTDARVFIKLRDSAGTESRLTQLDNLHVDDHERNTVSEFELPASTAAALVDLDSIVLVRNAAGADGGSWLLELVEVSAGGGRWLFPVHRWLSPYTEYRISQFDSSLPQHDDPDISARRARELVDKRDQYQYAQHIAGGPVQVGHGWTDGRPAQPPQTAVQDSCGHWVPHPRLGPSQKSERSHWA</sequence>
<evidence type="ECO:0000313" key="4">
    <source>
        <dbReference type="EMBL" id="KAF0294906.1"/>
    </source>
</evidence>
<keyword evidence="5" id="KW-1185">Reference proteome</keyword>
<evidence type="ECO:0000256" key="1">
    <source>
        <dbReference type="PROSITE-ProRule" id="PRU00152"/>
    </source>
</evidence>
<dbReference type="PANTHER" id="PTHR31718">
    <property type="entry name" value="PLAT DOMAIN-CONTAINING PROTEIN"/>
    <property type="match status" value="1"/>
</dbReference>
<dbReference type="InterPro" id="IPR001024">
    <property type="entry name" value="PLAT/LH2_dom"/>
</dbReference>
<feature type="domain" description="PLAT" evidence="3">
    <location>
        <begin position="7"/>
        <end position="126"/>
    </location>
</feature>
<dbReference type="SUPFAM" id="SSF49723">
    <property type="entry name" value="Lipase/lipooxygenase domain (PLAT/LH2 domain)"/>
    <property type="match status" value="1"/>
</dbReference>
<name>A0A6A4VK94_AMPAM</name>
<evidence type="ECO:0000256" key="2">
    <source>
        <dbReference type="SAM" id="MobiDB-lite"/>
    </source>
</evidence>
<proteinExistence type="predicted"/>
<protein>
    <recommendedName>
        <fullName evidence="3">PLAT domain-containing protein</fullName>
    </recommendedName>
</protein>
<dbReference type="PANTHER" id="PTHR31718:SF60">
    <property type="entry name" value="LIPOXYGENASE HOMOLOGY DOMAIN-CONTAINING PROTEIN 1"/>
    <property type="match status" value="1"/>
</dbReference>
<organism evidence="4 5">
    <name type="scientific">Amphibalanus amphitrite</name>
    <name type="common">Striped barnacle</name>
    <name type="synonym">Balanus amphitrite</name>
    <dbReference type="NCBI Taxonomy" id="1232801"/>
    <lineage>
        <taxon>Eukaryota</taxon>
        <taxon>Metazoa</taxon>
        <taxon>Ecdysozoa</taxon>
        <taxon>Arthropoda</taxon>
        <taxon>Crustacea</taxon>
        <taxon>Multicrustacea</taxon>
        <taxon>Cirripedia</taxon>
        <taxon>Thoracica</taxon>
        <taxon>Thoracicalcarea</taxon>
        <taxon>Balanomorpha</taxon>
        <taxon>Balanoidea</taxon>
        <taxon>Balanidae</taxon>
        <taxon>Amphibalaninae</taxon>
        <taxon>Amphibalanus</taxon>
    </lineage>
</organism>
<dbReference type="AlphaFoldDB" id="A0A6A4VK94"/>
<evidence type="ECO:0000259" key="3">
    <source>
        <dbReference type="PROSITE" id="PS50095"/>
    </source>
</evidence>
<evidence type="ECO:0000313" key="5">
    <source>
        <dbReference type="Proteomes" id="UP000440578"/>
    </source>
</evidence>
<comment type="caution">
    <text evidence="4">The sequence shown here is derived from an EMBL/GenBank/DDBJ whole genome shotgun (WGS) entry which is preliminary data.</text>
</comment>
<dbReference type="Proteomes" id="UP000440578">
    <property type="component" value="Unassembled WGS sequence"/>
</dbReference>
<dbReference type="OrthoDB" id="407298at2759"/>
<dbReference type="InterPro" id="IPR036392">
    <property type="entry name" value="PLAT/LH2_dom_sf"/>
</dbReference>
<feature type="region of interest" description="Disordered" evidence="2">
    <location>
        <begin position="161"/>
        <end position="205"/>
    </location>
</feature>
<dbReference type="PROSITE" id="PS50095">
    <property type="entry name" value="PLAT"/>
    <property type="match status" value="1"/>
</dbReference>
<reference evidence="4 5" key="1">
    <citation type="submission" date="2019-07" db="EMBL/GenBank/DDBJ databases">
        <title>Draft genome assembly of a fouling barnacle, Amphibalanus amphitrite (Darwin, 1854): The first reference genome for Thecostraca.</title>
        <authorList>
            <person name="Kim W."/>
        </authorList>
    </citation>
    <scope>NUCLEOTIDE SEQUENCE [LARGE SCALE GENOMIC DNA]</scope>
    <source>
        <strain evidence="4">SNU_AA5</strain>
        <tissue evidence="4">Soma without cirri and trophi</tissue>
    </source>
</reference>
<dbReference type="EMBL" id="VIIS01001650">
    <property type="protein sequence ID" value="KAF0294906.1"/>
    <property type="molecule type" value="Genomic_DNA"/>
</dbReference>
<comment type="caution">
    <text evidence="1">Lacks conserved residue(s) required for the propagation of feature annotation.</text>
</comment>
<dbReference type="Pfam" id="PF01477">
    <property type="entry name" value="PLAT"/>
    <property type="match status" value="1"/>
</dbReference>
<accession>A0A6A4VK94</accession>